<proteinExistence type="predicted"/>
<gene>
    <name evidence="1" type="ORF">WOLCODRAFT_158662</name>
</gene>
<reference evidence="1 2" key="1">
    <citation type="journal article" date="2012" name="Science">
        <title>The Paleozoic origin of enzymatic lignin decomposition reconstructed from 31 fungal genomes.</title>
        <authorList>
            <person name="Floudas D."/>
            <person name="Binder M."/>
            <person name="Riley R."/>
            <person name="Barry K."/>
            <person name="Blanchette R.A."/>
            <person name="Henrissat B."/>
            <person name="Martinez A.T."/>
            <person name="Otillar R."/>
            <person name="Spatafora J.W."/>
            <person name="Yadav J.S."/>
            <person name="Aerts A."/>
            <person name="Benoit I."/>
            <person name="Boyd A."/>
            <person name="Carlson A."/>
            <person name="Copeland A."/>
            <person name="Coutinho P.M."/>
            <person name="de Vries R.P."/>
            <person name="Ferreira P."/>
            <person name="Findley K."/>
            <person name="Foster B."/>
            <person name="Gaskell J."/>
            <person name="Glotzer D."/>
            <person name="Gorecki P."/>
            <person name="Heitman J."/>
            <person name="Hesse C."/>
            <person name="Hori C."/>
            <person name="Igarashi K."/>
            <person name="Jurgens J.A."/>
            <person name="Kallen N."/>
            <person name="Kersten P."/>
            <person name="Kohler A."/>
            <person name="Kuees U."/>
            <person name="Kumar T.K.A."/>
            <person name="Kuo A."/>
            <person name="LaButti K."/>
            <person name="Larrondo L.F."/>
            <person name="Lindquist E."/>
            <person name="Ling A."/>
            <person name="Lombard V."/>
            <person name="Lucas S."/>
            <person name="Lundell T."/>
            <person name="Martin R."/>
            <person name="McLaughlin D.J."/>
            <person name="Morgenstern I."/>
            <person name="Morin E."/>
            <person name="Murat C."/>
            <person name="Nagy L.G."/>
            <person name="Nolan M."/>
            <person name="Ohm R.A."/>
            <person name="Patyshakuliyeva A."/>
            <person name="Rokas A."/>
            <person name="Ruiz-Duenas F.J."/>
            <person name="Sabat G."/>
            <person name="Salamov A."/>
            <person name="Samejima M."/>
            <person name="Schmutz J."/>
            <person name="Slot J.C."/>
            <person name="St John F."/>
            <person name="Stenlid J."/>
            <person name="Sun H."/>
            <person name="Sun S."/>
            <person name="Syed K."/>
            <person name="Tsang A."/>
            <person name="Wiebenga A."/>
            <person name="Young D."/>
            <person name="Pisabarro A."/>
            <person name="Eastwood D.C."/>
            <person name="Martin F."/>
            <person name="Cullen D."/>
            <person name="Grigoriev I.V."/>
            <person name="Hibbett D.S."/>
        </authorList>
    </citation>
    <scope>NUCLEOTIDE SEQUENCE [LARGE SCALE GENOMIC DNA]</scope>
    <source>
        <strain evidence="1 2">MD-104</strain>
    </source>
</reference>
<keyword evidence="2" id="KW-1185">Reference proteome</keyword>
<sequence>MPDPVDHMHLRVAAGQHQDWRATPAWVVGSSQQATPGVEKAVGRESYNALETQRKTFVEGDES</sequence>
<name>A0A2H3JH06_WOLCO</name>
<dbReference type="Proteomes" id="UP000218811">
    <property type="component" value="Unassembled WGS sequence"/>
</dbReference>
<accession>A0A2H3JH06</accession>
<protein>
    <submittedName>
        <fullName evidence="1">Uncharacterized protein</fullName>
    </submittedName>
</protein>
<evidence type="ECO:0000313" key="1">
    <source>
        <dbReference type="EMBL" id="PCH39133.1"/>
    </source>
</evidence>
<organism evidence="1 2">
    <name type="scientific">Wolfiporia cocos (strain MD-104)</name>
    <name type="common">Brown rot fungus</name>
    <dbReference type="NCBI Taxonomy" id="742152"/>
    <lineage>
        <taxon>Eukaryota</taxon>
        <taxon>Fungi</taxon>
        <taxon>Dikarya</taxon>
        <taxon>Basidiomycota</taxon>
        <taxon>Agaricomycotina</taxon>
        <taxon>Agaricomycetes</taxon>
        <taxon>Polyporales</taxon>
        <taxon>Phaeolaceae</taxon>
        <taxon>Wolfiporia</taxon>
    </lineage>
</organism>
<evidence type="ECO:0000313" key="2">
    <source>
        <dbReference type="Proteomes" id="UP000218811"/>
    </source>
</evidence>
<dbReference type="AlphaFoldDB" id="A0A2H3JH06"/>
<dbReference type="EMBL" id="KB467965">
    <property type="protein sequence ID" value="PCH39133.1"/>
    <property type="molecule type" value="Genomic_DNA"/>
</dbReference>